<evidence type="ECO:0000256" key="1">
    <source>
        <dbReference type="SAM" id="Phobius"/>
    </source>
</evidence>
<proteinExistence type="predicted"/>
<protein>
    <recommendedName>
        <fullName evidence="2">Urease accessory protein UreH-like transmembrane domain-containing protein</fullName>
    </recommendedName>
</protein>
<dbReference type="InterPro" id="IPR039447">
    <property type="entry name" value="UreH-like_TM_dom"/>
</dbReference>
<gene>
    <name evidence="3" type="ORF">S01H1_78387</name>
</gene>
<feature type="non-terminal residue" evidence="3">
    <location>
        <position position="138"/>
    </location>
</feature>
<evidence type="ECO:0000259" key="2">
    <source>
        <dbReference type="Pfam" id="PF13386"/>
    </source>
</evidence>
<dbReference type="AlphaFoldDB" id="X0XQB6"/>
<keyword evidence="1" id="KW-1133">Transmembrane helix</keyword>
<feature type="transmembrane region" description="Helical" evidence="1">
    <location>
        <begin position="45"/>
        <end position="67"/>
    </location>
</feature>
<keyword evidence="1" id="KW-0812">Transmembrane</keyword>
<accession>X0XQB6</accession>
<name>X0XQB6_9ZZZZ</name>
<feature type="transmembrane region" description="Helical" evidence="1">
    <location>
        <begin position="7"/>
        <end position="33"/>
    </location>
</feature>
<evidence type="ECO:0000313" key="3">
    <source>
        <dbReference type="EMBL" id="GAG45389.1"/>
    </source>
</evidence>
<organism evidence="3">
    <name type="scientific">marine sediment metagenome</name>
    <dbReference type="NCBI Taxonomy" id="412755"/>
    <lineage>
        <taxon>unclassified sequences</taxon>
        <taxon>metagenomes</taxon>
        <taxon>ecological metagenomes</taxon>
    </lineage>
</organism>
<feature type="transmembrane region" description="Helical" evidence="1">
    <location>
        <begin position="119"/>
        <end position="137"/>
    </location>
</feature>
<feature type="domain" description="Urease accessory protein UreH-like transmembrane" evidence="2">
    <location>
        <begin position="7"/>
        <end position="137"/>
    </location>
</feature>
<keyword evidence="1" id="KW-0472">Membrane</keyword>
<reference evidence="3" key="1">
    <citation type="journal article" date="2014" name="Front. Microbiol.">
        <title>High frequency of phylogenetically diverse reductive dehalogenase-homologous genes in deep subseafloor sedimentary metagenomes.</title>
        <authorList>
            <person name="Kawai M."/>
            <person name="Futagami T."/>
            <person name="Toyoda A."/>
            <person name="Takaki Y."/>
            <person name="Nishi S."/>
            <person name="Hori S."/>
            <person name="Arai W."/>
            <person name="Tsubouchi T."/>
            <person name="Morono Y."/>
            <person name="Uchiyama I."/>
            <person name="Ito T."/>
            <person name="Fujiyama A."/>
            <person name="Inagaki F."/>
            <person name="Takami H."/>
        </authorList>
    </citation>
    <scope>NUCLEOTIDE SEQUENCE</scope>
    <source>
        <strain evidence="3">Expedition CK06-06</strain>
    </source>
</reference>
<comment type="caution">
    <text evidence="3">The sequence shown here is derived from an EMBL/GenBank/DDBJ whole genome shotgun (WGS) entry which is preliminary data.</text>
</comment>
<sequence>MINLIELFMIGITMAFGPCLFFCTPIILSYVAGTQDSGRKGFKSVLIFSLSRAFIYVLLGLLAGFFGKMLTTTLDKYSLTIYFIGGIFISLSGILILLGKNPNLHLCQILRKYTVGDDIRNTIILGIIIGLLPCTPLL</sequence>
<dbReference type="EMBL" id="BARS01052756">
    <property type="protein sequence ID" value="GAG45389.1"/>
    <property type="molecule type" value="Genomic_DNA"/>
</dbReference>
<feature type="transmembrane region" description="Helical" evidence="1">
    <location>
        <begin position="79"/>
        <end position="99"/>
    </location>
</feature>
<dbReference type="Pfam" id="PF13386">
    <property type="entry name" value="DsbD_2"/>
    <property type="match status" value="1"/>
</dbReference>